<accession>A0ABP7CY28</accession>
<comment type="caution">
    <text evidence="1">The sequence shown here is derived from an EMBL/GenBank/DDBJ whole genome shotgun (WGS) entry which is preliminary data.</text>
</comment>
<sequence>MNWRHSVMLLGELTTSPACSSRGAVGFRATAVSIRLSGTPVLAIWVSPKARNVQGRSSPARAVVKVVQPVEPPDVTIRYAYPVPGESRVAVAVKAYALMPEYVFCTRILERAAAVLIRPFGALSWTT</sequence>
<dbReference type="Proteomes" id="UP001500051">
    <property type="component" value="Unassembled WGS sequence"/>
</dbReference>
<organism evidence="1 2">
    <name type="scientific">Microlunatus aurantiacus</name>
    <dbReference type="NCBI Taxonomy" id="446786"/>
    <lineage>
        <taxon>Bacteria</taxon>
        <taxon>Bacillati</taxon>
        <taxon>Actinomycetota</taxon>
        <taxon>Actinomycetes</taxon>
        <taxon>Propionibacteriales</taxon>
        <taxon>Propionibacteriaceae</taxon>
        <taxon>Microlunatus</taxon>
    </lineage>
</organism>
<gene>
    <name evidence="1" type="ORF">GCM10022204_12990</name>
</gene>
<protein>
    <submittedName>
        <fullName evidence="1">Uncharacterized protein</fullName>
    </submittedName>
</protein>
<evidence type="ECO:0000313" key="2">
    <source>
        <dbReference type="Proteomes" id="UP001500051"/>
    </source>
</evidence>
<dbReference type="EMBL" id="BAAAYX010000003">
    <property type="protein sequence ID" value="GAA3698123.1"/>
    <property type="molecule type" value="Genomic_DNA"/>
</dbReference>
<name>A0ABP7CY28_9ACTN</name>
<proteinExistence type="predicted"/>
<reference evidence="2" key="1">
    <citation type="journal article" date="2019" name="Int. J. Syst. Evol. Microbiol.">
        <title>The Global Catalogue of Microorganisms (GCM) 10K type strain sequencing project: providing services to taxonomists for standard genome sequencing and annotation.</title>
        <authorList>
            <consortium name="The Broad Institute Genomics Platform"/>
            <consortium name="The Broad Institute Genome Sequencing Center for Infectious Disease"/>
            <person name="Wu L."/>
            <person name="Ma J."/>
        </authorList>
    </citation>
    <scope>NUCLEOTIDE SEQUENCE [LARGE SCALE GENOMIC DNA]</scope>
    <source>
        <strain evidence="2">JCM 16548</strain>
    </source>
</reference>
<keyword evidence="2" id="KW-1185">Reference proteome</keyword>
<evidence type="ECO:0000313" key="1">
    <source>
        <dbReference type="EMBL" id="GAA3698123.1"/>
    </source>
</evidence>